<reference evidence="3 4" key="1">
    <citation type="journal article" date="2014" name="Genome Biol. Evol.">
        <title>The secreted proteins of Achlya hypogyna and Thraustotheca clavata identify the ancestral oomycete secretome and reveal gene acquisitions by horizontal gene transfer.</title>
        <authorList>
            <person name="Misner I."/>
            <person name="Blouin N."/>
            <person name="Leonard G."/>
            <person name="Richards T.A."/>
            <person name="Lane C.E."/>
        </authorList>
    </citation>
    <scope>NUCLEOTIDE SEQUENCE [LARGE SCALE GENOMIC DNA]</scope>
    <source>
        <strain evidence="3 4">ATCC 34112</strain>
    </source>
</reference>
<dbReference type="GO" id="GO:0016192">
    <property type="term" value="P:vesicle-mediated transport"/>
    <property type="evidence" value="ECO:0007669"/>
    <property type="project" value="InterPro"/>
</dbReference>
<protein>
    <recommendedName>
        <fullName evidence="2">t-SNARE coiled-coil homology domain-containing protein</fullName>
    </recommendedName>
</protein>
<gene>
    <name evidence="3" type="ORF">THRCLA_12217</name>
</gene>
<dbReference type="SMART" id="SM00233">
    <property type="entry name" value="PH"/>
    <property type="match status" value="1"/>
</dbReference>
<feature type="transmembrane region" description="Helical" evidence="1">
    <location>
        <begin position="112"/>
        <end position="131"/>
    </location>
</feature>
<keyword evidence="1" id="KW-0812">Transmembrane</keyword>
<dbReference type="AlphaFoldDB" id="A0A1V9ZXU2"/>
<feature type="transmembrane region" description="Helical" evidence="1">
    <location>
        <begin position="81"/>
        <end position="100"/>
    </location>
</feature>
<accession>A0A1V9ZXU2</accession>
<evidence type="ECO:0000259" key="2">
    <source>
        <dbReference type="PROSITE" id="PS50192"/>
    </source>
</evidence>
<dbReference type="EMBL" id="JNBS01001070">
    <property type="protein sequence ID" value="OQS02842.1"/>
    <property type="molecule type" value="Genomic_DNA"/>
</dbReference>
<dbReference type="GO" id="GO:0016020">
    <property type="term" value="C:membrane"/>
    <property type="evidence" value="ECO:0007669"/>
    <property type="project" value="InterPro"/>
</dbReference>
<dbReference type="InterPro" id="IPR010989">
    <property type="entry name" value="SNARE"/>
</dbReference>
<dbReference type="OrthoDB" id="70493at2759"/>
<dbReference type="InterPro" id="IPR006011">
    <property type="entry name" value="Syntaxin_N"/>
</dbReference>
<dbReference type="PROSITE" id="PS50192">
    <property type="entry name" value="T_SNARE"/>
    <property type="match status" value="1"/>
</dbReference>
<sequence length="1102" mass="125369">MAEDRRRHEEEEGFTQFFESKSLADMASWTHLCSVIVNAYGHALVVKFFAALSLVVLYLYIQGYELIDFSGYDAVVVDHVLAAVGVSFPIGYVIMLNMYYSESDDSVSIALLLLRVTSCCIIGVAMTIFLAEYFTRRILISLVLMGYGAWGFFYSWSVPVWRWYMYSVCKDGLIVHLPESLQTMLLQTTLLEWLTDTTFFDNMQKYMPFLMPLSPTEQQRVVRSLPPESQEMMLKPGLIHLLPSSFQDALLPEKKEEILRLTDTTRSTTLIVPQTTPSYSFGFEFETNQIVPQVEDPTVMSDLISSRISTTVQQIVSLPSPKLVNRTAAISSFLFVFQLTRSVKARAQFFLLCRVVLLSLLGTIACTSVSIRCLQVLTALPQSSQRYLVYIQRFLIQNPSILRLRNVSQEKEESKPNSRWNTVSKSVMADDKAVADVDAGIAKLGRITSGIKQKASLFGTPQDTRANHDQLNELAKEGHDNVQLIGTQIQKLTTSVSAANKSAVRKLTKGFQVQVEAFEKACSAMVEAEKSVVQVIRKTSIKQDPLQHAGFDYNEDQLYAQAQVSVYNEDDLARREEDIVKINHQLREIKATYQELDGLVQDQEEVVIQITNNTEDARENARDGLENIMDAPRMSSMDASPLKSPNESLLRDVLLNNMTLMHHENNASILETNISSPTPWTPKSLGRAKSAIIYRQTLNDNLLFLERNIFFFSEWHMRFVSLQEDHILIYSCREKWEQGHLPDKVIRLNPMMFLSHMKVEVDEKKSSETTRLFRRKILETDELDEWINDELRQGLVVGSTGSNISTTFSNNPQASTRVVLEFATTNQSTFELWSKCLRRTLQSQKEESIQHMQVSNNSIDNFKRGSTEWISPGHDCKVTLHQSEIWCNRVALSDEKDKAESEYRRIIAMEKLVAQVTGPPMALLVYEKVSRVHELFAANSRREIESGVPPIIKENEEALSAKVLHFFSDHLKRKYAVFLILALAHGIQEEYIREAHERMCAENQAAYAGVGGGTGQELEHTDEYGFADEASIELYDKYRTAALNYYRMNYGDPSAAEEEDAIMHLPVMLHVAIIRQEKDEANAMLEILDMVKRRLLEPCSNN</sequence>
<dbReference type="InterPro" id="IPR001849">
    <property type="entry name" value="PH_domain"/>
</dbReference>
<feature type="transmembrane region" description="Helical" evidence="1">
    <location>
        <begin position="137"/>
        <end position="156"/>
    </location>
</feature>
<evidence type="ECO:0000313" key="4">
    <source>
        <dbReference type="Proteomes" id="UP000243217"/>
    </source>
</evidence>
<dbReference type="Gene3D" id="1.20.58.70">
    <property type="match status" value="1"/>
</dbReference>
<keyword evidence="4" id="KW-1185">Reference proteome</keyword>
<feature type="transmembrane region" description="Helical" evidence="1">
    <location>
        <begin position="349"/>
        <end position="371"/>
    </location>
</feature>
<evidence type="ECO:0000256" key="1">
    <source>
        <dbReference type="SAM" id="Phobius"/>
    </source>
</evidence>
<comment type="caution">
    <text evidence="3">The sequence shown here is derived from an EMBL/GenBank/DDBJ whole genome shotgun (WGS) entry which is preliminary data.</text>
</comment>
<dbReference type="InterPro" id="IPR000727">
    <property type="entry name" value="T_SNARE_dom"/>
</dbReference>
<name>A0A1V9ZXU2_9STRA</name>
<dbReference type="Pfam" id="PF14523">
    <property type="entry name" value="Syntaxin_2"/>
    <property type="match status" value="1"/>
</dbReference>
<feature type="transmembrane region" description="Helical" evidence="1">
    <location>
        <begin position="44"/>
        <end position="61"/>
    </location>
</feature>
<evidence type="ECO:0000313" key="3">
    <source>
        <dbReference type="EMBL" id="OQS02842.1"/>
    </source>
</evidence>
<dbReference type="Gene3D" id="1.20.5.110">
    <property type="match status" value="1"/>
</dbReference>
<dbReference type="SUPFAM" id="SSF47661">
    <property type="entry name" value="t-snare proteins"/>
    <property type="match status" value="1"/>
</dbReference>
<feature type="domain" description="T-SNARE coiled-coil homology" evidence="2">
    <location>
        <begin position="569"/>
        <end position="631"/>
    </location>
</feature>
<organism evidence="3 4">
    <name type="scientific">Thraustotheca clavata</name>
    <dbReference type="NCBI Taxonomy" id="74557"/>
    <lineage>
        <taxon>Eukaryota</taxon>
        <taxon>Sar</taxon>
        <taxon>Stramenopiles</taxon>
        <taxon>Oomycota</taxon>
        <taxon>Saprolegniomycetes</taxon>
        <taxon>Saprolegniales</taxon>
        <taxon>Achlyaceae</taxon>
        <taxon>Thraustotheca</taxon>
    </lineage>
</organism>
<keyword evidence="1" id="KW-1133">Transmembrane helix</keyword>
<proteinExistence type="predicted"/>
<keyword evidence="1" id="KW-0472">Membrane</keyword>
<dbReference type="Proteomes" id="UP000243217">
    <property type="component" value="Unassembled WGS sequence"/>
</dbReference>